<dbReference type="PROSITE" id="PS00893">
    <property type="entry name" value="NUDIX_BOX"/>
    <property type="match status" value="1"/>
</dbReference>
<dbReference type="PANTHER" id="PTHR10885">
    <property type="entry name" value="ISOPENTENYL-DIPHOSPHATE DELTA-ISOMERASE"/>
    <property type="match status" value="1"/>
</dbReference>
<dbReference type="Pfam" id="PF00293">
    <property type="entry name" value="NUDIX"/>
    <property type="match status" value="1"/>
</dbReference>
<reference evidence="3" key="1">
    <citation type="submission" date="2024-01" db="EMBL/GenBank/DDBJ databases">
        <title>The first autotrophic representatives of the genus Thermodesulfovibrio.</title>
        <authorList>
            <person name="Maltseva A.I."/>
            <person name="Elcheninov A.G."/>
            <person name="Kublanov I.V."/>
            <person name="Lebedinsky A.V."/>
            <person name="Frolov E.N."/>
        </authorList>
    </citation>
    <scope>NUCLEOTIDE SEQUENCE</scope>
    <source>
        <strain evidence="3">3907-1M</strain>
    </source>
</reference>
<dbReference type="RefSeq" id="WP_353683375.1">
    <property type="nucleotide sequence ID" value="NZ_CP144373.1"/>
</dbReference>
<dbReference type="SUPFAM" id="SSF55811">
    <property type="entry name" value="Nudix"/>
    <property type="match status" value="1"/>
</dbReference>
<evidence type="ECO:0000313" key="3">
    <source>
        <dbReference type="EMBL" id="XCH45833.1"/>
    </source>
</evidence>
<organism evidence="3">
    <name type="scientific">Thermodesulfovibrio autotrophicus</name>
    <dbReference type="NCBI Taxonomy" id="3118333"/>
    <lineage>
        <taxon>Bacteria</taxon>
        <taxon>Pseudomonadati</taxon>
        <taxon>Nitrospirota</taxon>
        <taxon>Thermodesulfovibrionia</taxon>
        <taxon>Thermodesulfovibrionales</taxon>
        <taxon>Thermodesulfovibrionaceae</taxon>
        <taxon>Thermodesulfovibrio</taxon>
    </lineage>
</organism>
<accession>A0AAU8GTP7</accession>
<dbReference type="KEGG" id="taut:V4D30_05735"/>
<dbReference type="EMBL" id="CP144373">
    <property type="protein sequence ID" value="XCH45833.1"/>
    <property type="molecule type" value="Genomic_DNA"/>
</dbReference>
<evidence type="ECO:0000256" key="1">
    <source>
        <dbReference type="ARBA" id="ARBA00022801"/>
    </source>
</evidence>
<dbReference type="Gene3D" id="3.90.79.10">
    <property type="entry name" value="Nucleoside Triphosphate Pyrophosphohydrolase"/>
    <property type="match status" value="1"/>
</dbReference>
<keyword evidence="1" id="KW-0378">Hydrolase</keyword>
<dbReference type="GO" id="GO:0004452">
    <property type="term" value="F:isopentenyl-diphosphate delta-isomerase activity"/>
    <property type="evidence" value="ECO:0007669"/>
    <property type="project" value="TreeGrafter"/>
</dbReference>
<dbReference type="PROSITE" id="PS51462">
    <property type="entry name" value="NUDIX"/>
    <property type="match status" value="1"/>
</dbReference>
<feature type="domain" description="Nudix hydrolase" evidence="2">
    <location>
        <begin position="35"/>
        <end position="165"/>
    </location>
</feature>
<dbReference type="GO" id="GO:0016787">
    <property type="term" value="F:hydrolase activity"/>
    <property type="evidence" value="ECO:0007669"/>
    <property type="project" value="UniProtKB-KW"/>
</dbReference>
<evidence type="ECO:0000259" key="2">
    <source>
        <dbReference type="PROSITE" id="PS51462"/>
    </source>
</evidence>
<protein>
    <submittedName>
        <fullName evidence="3">NUDIX domain-containing protein</fullName>
    </submittedName>
</protein>
<sequence length="202" mass="23448">MIKIGVMEELLEIVDKDGRIISIAPRSLIHGNPSMLHKVVHVLVFNSKGELLLQKRASHKDVAPGKWDTSVGGHIKPGEDILTAAKREMLEELGVVPENLRFLYTYIHSNEYESELVYTYWTVHEGPFDFNKNEVEEVAFWSIENIQKSLFFDFFSDNFKQEFLRYLSIYAFIPFSFAYSLHELNGSPYLSGDPNFLKNFYR</sequence>
<dbReference type="InterPro" id="IPR020084">
    <property type="entry name" value="NUDIX_hydrolase_CS"/>
</dbReference>
<proteinExistence type="predicted"/>
<dbReference type="CDD" id="cd04692">
    <property type="entry name" value="NUDIX_Hydrolase"/>
    <property type="match status" value="1"/>
</dbReference>
<dbReference type="InterPro" id="IPR000086">
    <property type="entry name" value="NUDIX_hydrolase_dom"/>
</dbReference>
<name>A0AAU8GTP7_9BACT</name>
<dbReference type="GO" id="GO:0009240">
    <property type="term" value="P:isopentenyl diphosphate biosynthetic process"/>
    <property type="evidence" value="ECO:0007669"/>
    <property type="project" value="TreeGrafter"/>
</dbReference>
<dbReference type="GO" id="GO:0005737">
    <property type="term" value="C:cytoplasm"/>
    <property type="evidence" value="ECO:0007669"/>
    <property type="project" value="TreeGrafter"/>
</dbReference>
<gene>
    <name evidence="3" type="ORF">V4D30_05735</name>
</gene>
<dbReference type="AlphaFoldDB" id="A0AAU8GTP7"/>
<dbReference type="InterPro" id="IPR015797">
    <property type="entry name" value="NUDIX_hydrolase-like_dom_sf"/>
</dbReference>
<dbReference type="PANTHER" id="PTHR10885:SF20">
    <property type="entry name" value="NUDIX HYDROLASE DOMAIN-CONTAINING PROTEIN"/>
    <property type="match status" value="1"/>
</dbReference>